<dbReference type="Proteomes" id="UP000503482">
    <property type="component" value="Chromosome"/>
</dbReference>
<dbReference type="AlphaFoldDB" id="A0AAE7B979"/>
<dbReference type="RefSeq" id="WP_128358629.1">
    <property type="nucleotide sequence ID" value="NZ_CP053840.1"/>
</dbReference>
<keyword evidence="2" id="KW-1185">Reference proteome</keyword>
<dbReference type="KEGG" id="avp:AVENP_1382"/>
<gene>
    <name evidence="1" type="ORF">AVENP_1382</name>
</gene>
<evidence type="ECO:0000313" key="1">
    <source>
        <dbReference type="EMBL" id="QKF66936.1"/>
    </source>
</evidence>
<protein>
    <submittedName>
        <fullName evidence="1">Uncharacterized protein</fullName>
    </submittedName>
</protein>
<evidence type="ECO:0000313" key="2">
    <source>
        <dbReference type="Proteomes" id="UP000503482"/>
    </source>
</evidence>
<proteinExistence type="predicted"/>
<dbReference type="EMBL" id="CP053840">
    <property type="protein sequence ID" value="QKF66936.1"/>
    <property type="molecule type" value="Genomic_DNA"/>
</dbReference>
<reference evidence="1 2" key="1">
    <citation type="submission" date="2020-05" db="EMBL/GenBank/DDBJ databases">
        <title>Complete genome sequencing of Campylobacter and Arcobacter type strains.</title>
        <authorList>
            <person name="Miller W.G."/>
            <person name="Yee E."/>
        </authorList>
    </citation>
    <scope>NUCLEOTIDE SEQUENCE [LARGE SCALE GENOMIC DNA]</scope>
    <source>
        <strain evidence="1 2">LMG 26156</strain>
    </source>
</reference>
<sequence>MFKNILLIASFAFIINGCFGATEEEKWSAFIYPNKEDTTQNIKSPMTFSSLEECKKVSILEIKKQSLENIAMFKCGLNCRYNEGMKKEICQNMLSSTDK</sequence>
<name>A0AAE7B979_9BACT</name>
<accession>A0AAE7B979</accession>
<organism evidence="1 2">
    <name type="scientific">Arcobacter venerupis</name>
    <dbReference type="NCBI Taxonomy" id="1054033"/>
    <lineage>
        <taxon>Bacteria</taxon>
        <taxon>Pseudomonadati</taxon>
        <taxon>Campylobacterota</taxon>
        <taxon>Epsilonproteobacteria</taxon>
        <taxon>Campylobacterales</taxon>
        <taxon>Arcobacteraceae</taxon>
        <taxon>Arcobacter</taxon>
    </lineage>
</organism>